<name>A0A7X0Y3N4_9LIST</name>
<dbReference type="Proteomes" id="UP000535908">
    <property type="component" value="Unassembled WGS sequence"/>
</dbReference>
<reference evidence="1 2" key="1">
    <citation type="submission" date="2020-03" db="EMBL/GenBank/DDBJ databases">
        <title>Soil Listeria distribution.</title>
        <authorList>
            <person name="Liao J."/>
            <person name="Wiedmann M."/>
        </authorList>
    </citation>
    <scope>NUCLEOTIDE SEQUENCE [LARGE SCALE GENOMIC DNA]</scope>
    <source>
        <strain evidence="1 2">FSL L7-0741</strain>
    </source>
</reference>
<dbReference type="AlphaFoldDB" id="A0A7X0Y3N4"/>
<dbReference type="EMBL" id="JAARWN010000006">
    <property type="protein sequence ID" value="MBC1936420.1"/>
    <property type="molecule type" value="Genomic_DNA"/>
</dbReference>
<dbReference type="InterPro" id="IPR014710">
    <property type="entry name" value="RmlC-like_jellyroll"/>
</dbReference>
<dbReference type="Gene3D" id="2.60.120.10">
    <property type="entry name" value="Jelly Rolls"/>
    <property type="match status" value="1"/>
</dbReference>
<protein>
    <submittedName>
        <fullName evidence="1">Crp/Fnr family transcriptional regulator</fullName>
    </submittedName>
</protein>
<organism evidence="1 2">
    <name type="scientific">Listeria grandensis</name>
    <dbReference type="NCBI Taxonomy" id="1494963"/>
    <lineage>
        <taxon>Bacteria</taxon>
        <taxon>Bacillati</taxon>
        <taxon>Bacillota</taxon>
        <taxon>Bacilli</taxon>
        <taxon>Bacillales</taxon>
        <taxon>Listeriaceae</taxon>
        <taxon>Listeria</taxon>
    </lineage>
</organism>
<proteinExistence type="predicted"/>
<evidence type="ECO:0000313" key="1">
    <source>
        <dbReference type="EMBL" id="MBC1936420.1"/>
    </source>
</evidence>
<dbReference type="RefSeq" id="WP_185526048.1">
    <property type="nucleotide sequence ID" value="NZ_JAARWN010000006.1"/>
</dbReference>
<comment type="caution">
    <text evidence="1">The sequence shown here is derived from an EMBL/GenBank/DDBJ whole genome shotgun (WGS) entry which is preliminary data.</text>
</comment>
<evidence type="ECO:0000313" key="2">
    <source>
        <dbReference type="Proteomes" id="UP000535908"/>
    </source>
</evidence>
<gene>
    <name evidence="1" type="ORF">HCA69_08590</name>
</gene>
<accession>A0A7X0Y3N4</accession>
<sequence length="209" mass="24606">MNYVEFHNSLKEEPIVSSYILANVPSECISIHKHDTLCLSEEEVCYIENGTLFQMNPLKEYYLFNCLQPNHFIVKAREDDAMKLVAVETSQVNIFRKKELYEFLDQEKLLSHFFLNVIEKNETVITELNMLSDLLAEERVKYTLYCILPQMELEREGGFIQAPKWMNMKILAQISHCSLSRTSKIMKNLQKEKIVQIDNGMWYRDYTAS</sequence>